<protein>
    <submittedName>
        <fullName evidence="1">Uncharacterized protein</fullName>
    </submittedName>
</protein>
<keyword evidence="2" id="KW-1185">Reference proteome</keyword>
<sequence length="158" mass="17363">MSLTRFRLGNSGLGVEKARALPRVPFACAPCIEVRYRKSRTPRGGGRPSSLTADGLSGVSHIIIIEYLPGDTNPADPLSRIPDTPVINPVMVMTRSRKRLLEWEELLAAYAADDTFADISTMDQYDQDHHGLYSTKGKNIVVPNCQELEATILVHSGE</sequence>
<dbReference type="Proteomes" id="UP000485058">
    <property type="component" value="Unassembled WGS sequence"/>
</dbReference>
<proteinExistence type="predicted"/>
<gene>
    <name evidence="1" type="ORF">HaLaN_21781</name>
</gene>
<reference evidence="1 2" key="1">
    <citation type="submission" date="2020-02" db="EMBL/GenBank/DDBJ databases">
        <title>Draft genome sequence of Haematococcus lacustris strain NIES-144.</title>
        <authorList>
            <person name="Morimoto D."/>
            <person name="Nakagawa S."/>
            <person name="Yoshida T."/>
            <person name="Sawayama S."/>
        </authorList>
    </citation>
    <scope>NUCLEOTIDE SEQUENCE [LARGE SCALE GENOMIC DNA]</scope>
    <source>
        <strain evidence="1 2">NIES-144</strain>
    </source>
</reference>
<feature type="non-terminal residue" evidence="1">
    <location>
        <position position="1"/>
    </location>
</feature>
<evidence type="ECO:0000313" key="2">
    <source>
        <dbReference type="Proteomes" id="UP000485058"/>
    </source>
</evidence>
<name>A0A699ZN12_HAELA</name>
<organism evidence="1 2">
    <name type="scientific">Haematococcus lacustris</name>
    <name type="common">Green alga</name>
    <name type="synonym">Haematococcus pluvialis</name>
    <dbReference type="NCBI Taxonomy" id="44745"/>
    <lineage>
        <taxon>Eukaryota</taxon>
        <taxon>Viridiplantae</taxon>
        <taxon>Chlorophyta</taxon>
        <taxon>core chlorophytes</taxon>
        <taxon>Chlorophyceae</taxon>
        <taxon>CS clade</taxon>
        <taxon>Chlamydomonadales</taxon>
        <taxon>Haematococcaceae</taxon>
        <taxon>Haematococcus</taxon>
    </lineage>
</organism>
<dbReference type="AlphaFoldDB" id="A0A699ZN12"/>
<dbReference type="EMBL" id="BLLF01002432">
    <property type="protein sequence ID" value="GFH24063.1"/>
    <property type="molecule type" value="Genomic_DNA"/>
</dbReference>
<evidence type="ECO:0000313" key="1">
    <source>
        <dbReference type="EMBL" id="GFH24063.1"/>
    </source>
</evidence>
<accession>A0A699ZN12</accession>
<comment type="caution">
    <text evidence="1">The sequence shown here is derived from an EMBL/GenBank/DDBJ whole genome shotgun (WGS) entry which is preliminary data.</text>
</comment>